<dbReference type="Proteomes" id="UP000195573">
    <property type="component" value="Chromosome"/>
</dbReference>
<name>A0A1Y0CKL4_9BACI</name>
<dbReference type="GeneID" id="96737825"/>
<gene>
    <name evidence="1" type="ORF">B4U37_05205</name>
    <name evidence="2" type="ORF">FZC74_19160</name>
</gene>
<dbReference type="KEGG" id="bhk:B4U37_05205"/>
<dbReference type="EMBL" id="VTEU01000012">
    <property type="protein sequence ID" value="TYS55476.1"/>
    <property type="molecule type" value="Genomic_DNA"/>
</dbReference>
<dbReference type="EMBL" id="CP020880">
    <property type="protein sequence ID" value="ART75477.1"/>
    <property type="molecule type" value="Genomic_DNA"/>
</dbReference>
<reference evidence="1 3" key="1">
    <citation type="submission" date="2017-04" db="EMBL/GenBank/DDBJ databases">
        <title>Complete Genome Sequence of the Bacillus horikoshii 20a strain from Cuatro Cienegas, Coahuila, Mexico.</title>
        <authorList>
            <person name="Zarza E."/>
            <person name="Alcaraz L.D."/>
            <person name="Aguilar-Salinas B."/>
            <person name="Islas A."/>
            <person name="Olmedo-Alvarez G."/>
        </authorList>
    </citation>
    <scope>NUCLEOTIDE SEQUENCE [LARGE SCALE GENOMIC DNA]</scope>
    <source>
        <strain evidence="1 3">20a</strain>
    </source>
</reference>
<evidence type="ECO:0000313" key="2">
    <source>
        <dbReference type="EMBL" id="TYS55476.1"/>
    </source>
</evidence>
<accession>A0A1Y0CKL4</accession>
<sequence>MITKQLHIFIQYPIKETVTLQYEETMQRVLHAMNQMGANDYRWTKAGSEKGAAYYRESFLLPTESHYFAMKALRGSQQSNVFHELSQFIDTEAGAVEYIGLKISS</sequence>
<dbReference type="Proteomes" id="UP000323393">
    <property type="component" value="Unassembled WGS sequence"/>
</dbReference>
<proteinExistence type="predicted"/>
<dbReference type="RefSeq" id="WP_088017392.1">
    <property type="nucleotide sequence ID" value="NZ_CP020880.1"/>
</dbReference>
<evidence type="ECO:0000313" key="3">
    <source>
        <dbReference type="Proteomes" id="UP000195573"/>
    </source>
</evidence>
<evidence type="ECO:0000313" key="4">
    <source>
        <dbReference type="Proteomes" id="UP000323393"/>
    </source>
</evidence>
<organism evidence="2 4">
    <name type="scientific">Sutcliffiella horikoshii</name>
    <dbReference type="NCBI Taxonomy" id="79883"/>
    <lineage>
        <taxon>Bacteria</taxon>
        <taxon>Bacillati</taxon>
        <taxon>Bacillota</taxon>
        <taxon>Bacilli</taxon>
        <taxon>Bacillales</taxon>
        <taxon>Bacillaceae</taxon>
        <taxon>Sutcliffiella</taxon>
    </lineage>
</organism>
<reference evidence="2 4" key="2">
    <citation type="submission" date="2019-08" db="EMBL/GenBank/DDBJ databases">
        <title>Bacillus genomes from the desert of Cuatro Cienegas, Coahuila.</title>
        <authorList>
            <person name="Olmedo-Alvarez G."/>
        </authorList>
    </citation>
    <scope>NUCLEOTIDE SEQUENCE [LARGE SCALE GENOMIC DNA]</scope>
    <source>
        <strain evidence="2 4">CH88_3T</strain>
    </source>
</reference>
<keyword evidence="3" id="KW-1185">Reference proteome</keyword>
<dbReference type="AlphaFoldDB" id="A0A1Y0CKL4"/>
<protein>
    <submittedName>
        <fullName evidence="2">Uncharacterized protein</fullName>
    </submittedName>
</protein>
<evidence type="ECO:0000313" key="1">
    <source>
        <dbReference type="EMBL" id="ART75477.1"/>
    </source>
</evidence>